<dbReference type="Proteomes" id="UP000321393">
    <property type="component" value="Unassembled WGS sequence"/>
</dbReference>
<dbReference type="AlphaFoldDB" id="A0A5D3BT51"/>
<evidence type="ECO:0000313" key="1">
    <source>
        <dbReference type="EMBL" id="KAA0060570.1"/>
    </source>
</evidence>
<proteinExistence type="predicted"/>
<evidence type="ECO:0000313" key="2">
    <source>
        <dbReference type="EMBL" id="TYK02300.1"/>
    </source>
</evidence>
<gene>
    <name evidence="2" type="ORF">E5676_scaffold18G001110</name>
    <name evidence="1" type="ORF">E6C27_scaffold22G004390</name>
</gene>
<dbReference type="EMBL" id="SSTE01005668">
    <property type="protein sequence ID" value="KAA0060570.1"/>
    <property type="molecule type" value="Genomic_DNA"/>
</dbReference>
<name>A0A5D3BT51_CUCMM</name>
<dbReference type="EMBL" id="SSTD01015735">
    <property type="protein sequence ID" value="TYK02300.1"/>
    <property type="molecule type" value="Genomic_DNA"/>
</dbReference>
<accession>A0A5D3BT51</accession>
<dbReference type="OrthoDB" id="7614122at2759"/>
<dbReference type="Proteomes" id="UP000321947">
    <property type="component" value="Unassembled WGS sequence"/>
</dbReference>
<protein>
    <submittedName>
        <fullName evidence="2">Gag-pol polyprotein</fullName>
    </submittedName>
</protein>
<evidence type="ECO:0000313" key="3">
    <source>
        <dbReference type="Proteomes" id="UP000321393"/>
    </source>
</evidence>
<comment type="caution">
    <text evidence="2">The sequence shown here is derived from an EMBL/GenBank/DDBJ whole genome shotgun (WGS) entry which is preliminary data.</text>
</comment>
<organism evidence="2 4">
    <name type="scientific">Cucumis melo var. makuwa</name>
    <name type="common">Oriental melon</name>
    <dbReference type="NCBI Taxonomy" id="1194695"/>
    <lineage>
        <taxon>Eukaryota</taxon>
        <taxon>Viridiplantae</taxon>
        <taxon>Streptophyta</taxon>
        <taxon>Embryophyta</taxon>
        <taxon>Tracheophyta</taxon>
        <taxon>Spermatophyta</taxon>
        <taxon>Magnoliopsida</taxon>
        <taxon>eudicotyledons</taxon>
        <taxon>Gunneridae</taxon>
        <taxon>Pentapetalae</taxon>
        <taxon>rosids</taxon>
        <taxon>fabids</taxon>
        <taxon>Cucurbitales</taxon>
        <taxon>Cucurbitaceae</taxon>
        <taxon>Benincaseae</taxon>
        <taxon>Cucumis</taxon>
    </lineage>
</organism>
<evidence type="ECO:0000313" key="4">
    <source>
        <dbReference type="Proteomes" id="UP000321947"/>
    </source>
</evidence>
<sequence length="115" mass="12972">MALIRECGSTMEIIKEGPSTTHPSVLDGKNYSYWKLHMISFLKSLDGRAWRAVVSRWKPSMITADGRFVPKPEIDWTNAEEQASMRNSSALNVIFNGVDLRVFKSINFCSSTKDA</sequence>
<reference evidence="3 4" key="1">
    <citation type="submission" date="2019-08" db="EMBL/GenBank/DDBJ databases">
        <title>Draft genome sequences of two oriental melons (Cucumis melo L. var makuwa).</title>
        <authorList>
            <person name="Kwon S.-Y."/>
        </authorList>
    </citation>
    <scope>NUCLEOTIDE SEQUENCE [LARGE SCALE GENOMIC DNA]</scope>
    <source>
        <strain evidence="4">cv. Chang Bougi</strain>
        <strain evidence="3">cv. SW 3</strain>
        <tissue evidence="2">Leaf</tissue>
    </source>
</reference>